<feature type="domain" description="Reverse transcriptase" evidence="1">
    <location>
        <begin position="1"/>
        <end position="187"/>
    </location>
</feature>
<gene>
    <name evidence="2" type="ORF">UJA718_LOCUS34939</name>
</gene>
<dbReference type="PROSITE" id="PS50878">
    <property type="entry name" value="RT_POL"/>
    <property type="match status" value="1"/>
</dbReference>
<accession>A0A821GUZ8</accession>
<dbReference type="SUPFAM" id="SSF56672">
    <property type="entry name" value="DNA/RNA polymerases"/>
    <property type="match status" value="1"/>
</dbReference>
<comment type="caution">
    <text evidence="2">The sequence shown here is derived from an EMBL/GenBank/DDBJ whole genome shotgun (WGS) entry which is preliminary data.</text>
</comment>
<reference evidence="2" key="1">
    <citation type="submission" date="2021-02" db="EMBL/GenBank/DDBJ databases">
        <authorList>
            <person name="Nowell W R."/>
        </authorList>
    </citation>
    <scope>NUCLEOTIDE SEQUENCE</scope>
</reference>
<dbReference type="CDD" id="cd01650">
    <property type="entry name" value="RT_nLTR_like"/>
    <property type="match status" value="1"/>
</dbReference>
<name>A0A821GUZ8_9BILA</name>
<feature type="non-terminal residue" evidence="2">
    <location>
        <position position="187"/>
    </location>
</feature>
<organism evidence="2 3">
    <name type="scientific">Rotaria socialis</name>
    <dbReference type="NCBI Taxonomy" id="392032"/>
    <lineage>
        <taxon>Eukaryota</taxon>
        <taxon>Metazoa</taxon>
        <taxon>Spiralia</taxon>
        <taxon>Gnathifera</taxon>
        <taxon>Rotifera</taxon>
        <taxon>Eurotatoria</taxon>
        <taxon>Bdelloidea</taxon>
        <taxon>Philodinida</taxon>
        <taxon>Philodinidae</taxon>
        <taxon>Rotaria</taxon>
    </lineage>
</organism>
<evidence type="ECO:0000313" key="3">
    <source>
        <dbReference type="Proteomes" id="UP000663873"/>
    </source>
</evidence>
<protein>
    <recommendedName>
        <fullName evidence="1">Reverse transcriptase domain-containing protein</fullName>
    </recommendedName>
</protein>
<dbReference type="InterPro" id="IPR000477">
    <property type="entry name" value="RT_dom"/>
</dbReference>
<evidence type="ECO:0000259" key="1">
    <source>
        <dbReference type="PROSITE" id="PS50878"/>
    </source>
</evidence>
<evidence type="ECO:0000313" key="2">
    <source>
        <dbReference type="EMBL" id="CAF4674817.1"/>
    </source>
</evidence>
<dbReference type="Pfam" id="PF00078">
    <property type="entry name" value="RVT_1"/>
    <property type="match status" value="1"/>
</dbReference>
<sequence>MKGDREDLKNYRPIALLPTIYKLFTKVLVNRMTRQLDEQQPREQAGFRSGFSTIDHLHVINQILERTRECKIPLCMVFVDYEKAFDSIEINAVINALVRQNIPKKYIRTLLNIDTDCSTSIRLFNNNIAIPINRGVRQGDTISPKLFTAALEDVFRTLSWENRGIMVDGELLTHLRFADDIVLFAYD</sequence>
<dbReference type="EMBL" id="CAJOBP010032116">
    <property type="protein sequence ID" value="CAF4674817.1"/>
    <property type="molecule type" value="Genomic_DNA"/>
</dbReference>
<dbReference type="InterPro" id="IPR043502">
    <property type="entry name" value="DNA/RNA_pol_sf"/>
</dbReference>
<proteinExistence type="predicted"/>
<dbReference type="AlphaFoldDB" id="A0A821GUZ8"/>
<keyword evidence="3" id="KW-1185">Reference proteome</keyword>
<dbReference type="PANTHER" id="PTHR19446">
    <property type="entry name" value="REVERSE TRANSCRIPTASES"/>
    <property type="match status" value="1"/>
</dbReference>
<dbReference type="Proteomes" id="UP000663873">
    <property type="component" value="Unassembled WGS sequence"/>
</dbReference>